<dbReference type="PANTHER" id="PTHR10159:SF519">
    <property type="entry name" value="DUAL SPECIFICITY PROTEIN PHOSPHATASE MPK3"/>
    <property type="match status" value="1"/>
</dbReference>
<dbReference type="GO" id="GO:0008330">
    <property type="term" value="F:protein tyrosine/threonine phosphatase activity"/>
    <property type="evidence" value="ECO:0007669"/>
    <property type="project" value="TreeGrafter"/>
</dbReference>
<evidence type="ECO:0000256" key="5">
    <source>
        <dbReference type="SAM" id="MobiDB-lite"/>
    </source>
</evidence>
<sequence length="306" mass="33407">MPSPDDGDSAMRSDDDGGCSSAVTAVDAEWLLRELRTDSGRCILIDCRSSVEFGEAHIRHAVNLSIPSIMLRRLAAGKIELVSTIKCRELKAKIADAIGNQVFVVYGESAAADTSHPLYNDTLEILTRRLKQDGCRVACLSGGFADFKTRYPEWCESDAADVPAPLMGLRSLRISSSSSSASSSSGGGSSDVDDADRCDSSLGLDEDREFPVEIVPFLFLGNAANSEDSEALQRHRIQYILNVTPDLPNVFEDSGNIRYMQIPIADHWNQNLACFFPKAIEFIGKLNCFPPTSSIMIAETKFLKNI</sequence>
<dbReference type="Pfam" id="PF00782">
    <property type="entry name" value="DSPc"/>
    <property type="match status" value="1"/>
</dbReference>
<evidence type="ECO:0000256" key="4">
    <source>
        <dbReference type="ARBA" id="ARBA00022912"/>
    </source>
</evidence>
<dbReference type="EMBL" id="CADEPI010000094">
    <property type="protein sequence ID" value="CAB3374156.1"/>
    <property type="molecule type" value="Genomic_DNA"/>
</dbReference>
<dbReference type="Pfam" id="PF00581">
    <property type="entry name" value="Rhodanese"/>
    <property type="match status" value="1"/>
</dbReference>
<evidence type="ECO:0000259" key="6">
    <source>
        <dbReference type="PROSITE" id="PS50206"/>
    </source>
</evidence>
<dbReference type="PANTHER" id="PTHR10159">
    <property type="entry name" value="DUAL SPECIFICITY PROTEIN PHOSPHATASE"/>
    <property type="match status" value="1"/>
</dbReference>
<feature type="region of interest" description="Disordered" evidence="5">
    <location>
        <begin position="176"/>
        <end position="198"/>
    </location>
</feature>
<reference evidence="7 8" key="1">
    <citation type="submission" date="2020-04" db="EMBL/GenBank/DDBJ databases">
        <authorList>
            <person name="Alioto T."/>
            <person name="Alioto T."/>
            <person name="Gomez Garrido J."/>
        </authorList>
    </citation>
    <scope>NUCLEOTIDE SEQUENCE [LARGE SCALE GENOMIC DNA]</scope>
</reference>
<dbReference type="InterPro" id="IPR008343">
    <property type="entry name" value="MKP"/>
</dbReference>
<keyword evidence="4" id="KW-0904">Protein phosphatase</keyword>
<dbReference type="PRINTS" id="PR01764">
    <property type="entry name" value="MAPKPHPHTASE"/>
</dbReference>
<dbReference type="PROSITE" id="PS50206">
    <property type="entry name" value="RHODANESE_3"/>
    <property type="match status" value="1"/>
</dbReference>
<organism evidence="7 8">
    <name type="scientific">Cloeon dipterum</name>
    <dbReference type="NCBI Taxonomy" id="197152"/>
    <lineage>
        <taxon>Eukaryota</taxon>
        <taxon>Metazoa</taxon>
        <taxon>Ecdysozoa</taxon>
        <taxon>Arthropoda</taxon>
        <taxon>Hexapoda</taxon>
        <taxon>Insecta</taxon>
        <taxon>Pterygota</taxon>
        <taxon>Palaeoptera</taxon>
        <taxon>Ephemeroptera</taxon>
        <taxon>Pisciforma</taxon>
        <taxon>Baetidae</taxon>
        <taxon>Cloeon</taxon>
    </lineage>
</organism>
<accession>A0A8S1CRT9</accession>
<dbReference type="EC" id="3.1.3.48" evidence="2"/>
<name>A0A8S1CRT9_9INSE</name>
<protein>
    <recommendedName>
        <fullName evidence="2">protein-tyrosine-phosphatase</fullName>
        <ecNumber evidence="2">3.1.3.48</ecNumber>
    </recommendedName>
</protein>
<dbReference type="AlphaFoldDB" id="A0A8S1CRT9"/>
<proteinExistence type="inferred from homology"/>
<dbReference type="InterPro" id="IPR036873">
    <property type="entry name" value="Rhodanese-like_dom_sf"/>
</dbReference>
<dbReference type="FunFam" id="3.40.250.10:FF:000054">
    <property type="entry name" value="Dual specificity phosphatase 9"/>
    <property type="match status" value="1"/>
</dbReference>
<comment type="caution">
    <text evidence="7">The sequence shown here is derived from an EMBL/GenBank/DDBJ whole genome shotgun (WGS) entry which is preliminary data.</text>
</comment>
<dbReference type="SUPFAM" id="SSF52821">
    <property type="entry name" value="Rhodanese/Cell cycle control phosphatase"/>
    <property type="match status" value="1"/>
</dbReference>
<dbReference type="GO" id="GO:0017017">
    <property type="term" value="F:MAP kinase tyrosine/serine/threonine phosphatase activity"/>
    <property type="evidence" value="ECO:0007669"/>
    <property type="project" value="InterPro"/>
</dbReference>
<keyword evidence="3" id="KW-0378">Hydrolase</keyword>
<dbReference type="Proteomes" id="UP000494165">
    <property type="component" value="Unassembled WGS sequence"/>
</dbReference>
<evidence type="ECO:0000256" key="1">
    <source>
        <dbReference type="ARBA" id="ARBA00008601"/>
    </source>
</evidence>
<dbReference type="GO" id="GO:0043409">
    <property type="term" value="P:negative regulation of MAPK cascade"/>
    <property type="evidence" value="ECO:0007669"/>
    <property type="project" value="TreeGrafter"/>
</dbReference>
<dbReference type="CDD" id="cd01446">
    <property type="entry name" value="DSP_MapKP"/>
    <property type="match status" value="1"/>
</dbReference>
<feature type="domain" description="Rhodanese" evidence="6">
    <location>
        <begin position="38"/>
        <end position="156"/>
    </location>
</feature>
<evidence type="ECO:0000313" key="7">
    <source>
        <dbReference type="EMBL" id="CAB3374156.1"/>
    </source>
</evidence>
<evidence type="ECO:0000313" key="8">
    <source>
        <dbReference type="Proteomes" id="UP000494165"/>
    </source>
</evidence>
<dbReference type="SUPFAM" id="SSF52799">
    <property type="entry name" value="(Phosphotyrosine protein) phosphatases II"/>
    <property type="match status" value="1"/>
</dbReference>
<dbReference type="InterPro" id="IPR001763">
    <property type="entry name" value="Rhodanese-like_dom"/>
</dbReference>
<gene>
    <name evidence="7" type="ORF">CLODIP_2_CD10509</name>
</gene>
<evidence type="ECO:0000256" key="3">
    <source>
        <dbReference type="ARBA" id="ARBA00022801"/>
    </source>
</evidence>
<evidence type="ECO:0000256" key="2">
    <source>
        <dbReference type="ARBA" id="ARBA00013064"/>
    </source>
</evidence>
<dbReference type="Gene3D" id="3.40.250.10">
    <property type="entry name" value="Rhodanese-like domain"/>
    <property type="match status" value="1"/>
</dbReference>
<dbReference type="SMART" id="SM00450">
    <property type="entry name" value="RHOD"/>
    <property type="match status" value="1"/>
</dbReference>
<dbReference type="InterPro" id="IPR000340">
    <property type="entry name" value="Dual-sp_phosphatase_cat-dom"/>
</dbReference>
<dbReference type="GO" id="GO:0033550">
    <property type="term" value="F:MAP kinase tyrosine phosphatase activity"/>
    <property type="evidence" value="ECO:0007669"/>
    <property type="project" value="TreeGrafter"/>
</dbReference>
<comment type="similarity">
    <text evidence="1">Belongs to the protein-tyrosine phosphatase family. Non-receptor class dual specificity subfamily.</text>
</comment>
<keyword evidence="8" id="KW-1185">Reference proteome</keyword>
<dbReference type="OrthoDB" id="165342at2759"/>
<dbReference type="GO" id="GO:0005829">
    <property type="term" value="C:cytosol"/>
    <property type="evidence" value="ECO:0007669"/>
    <property type="project" value="TreeGrafter"/>
</dbReference>
<dbReference type="Gene3D" id="3.90.190.10">
    <property type="entry name" value="Protein tyrosine phosphatase superfamily"/>
    <property type="match status" value="1"/>
</dbReference>
<dbReference type="InterPro" id="IPR029021">
    <property type="entry name" value="Prot-tyrosine_phosphatase-like"/>
</dbReference>